<dbReference type="Pfam" id="PF26335">
    <property type="entry name" value="ARB_00930_C"/>
    <property type="match status" value="1"/>
</dbReference>
<keyword evidence="1" id="KW-0732">Signal</keyword>
<dbReference type="Gene3D" id="3.40.710.10">
    <property type="entry name" value="DD-peptidase/beta-lactamase superfamily"/>
    <property type="match status" value="1"/>
</dbReference>
<evidence type="ECO:0000256" key="1">
    <source>
        <dbReference type="SAM" id="SignalP"/>
    </source>
</evidence>
<keyword evidence="5" id="KW-1185">Reference proteome</keyword>
<evidence type="ECO:0000313" key="4">
    <source>
        <dbReference type="EMBL" id="KAF2681980.1"/>
    </source>
</evidence>
<evidence type="ECO:0000259" key="2">
    <source>
        <dbReference type="Pfam" id="PF00144"/>
    </source>
</evidence>
<feature type="domain" description="Beta-lactamase-like ARB-00930-like C-terminal" evidence="3">
    <location>
        <begin position="428"/>
        <end position="574"/>
    </location>
</feature>
<name>A0A6G1IVH3_9PLEO</name>
<evidence type="ECO:0000259" key="3">
    <source>
        <dbReference type="Pfam" id="PF26335"/>
    </source>
</evidence>
<dbReference type="InterPro" id="IPR001466">
    <property type="entry name" value="Beta-lactam-related"/>
</dbReference>
<dbReference type="AlphaFoldDB" id="A0A6G1IVH3"/>
<dbReference type="InterPro" id="IPR012338">
    <property type="entry name" value="Beta-lactam/transpept-like"/>
</dbReference>
<sequence length="575" mass="62122">MARSLLLLPLVSVASAFCPWYGPVFPQAKNLASSATIQTALEKLKSTYDTGLLTGNSSADSVPNSSAASVQIFSVESEKPLFEYYHDGAVLNTTVGVKTLDGESIIRIASISKLITVYLWLKEIGDGWWDVPVTDVIPELKGAEKWEENEVDFIKWEDVTIGALAGQTSGILGNFVQLEGADPLVGHPEFVVQLGLPPLEPSEEPACTLAAGTKIGLTCSRQEFFASLATSQPVRRPNTSPAYSSTAFVVLGYALETMTGKSYKQVVQSLADALELTGFSVDTPEVSKGAILTTLEGSDFRRPTGGFAPTGGLYSSMNDLSQIGRSILGSKFLDPNTTRAWLKPAAFTSDLRSALGRPWEIYRVDTKSSRGVIDVFAKGGDYGLYHTKFVLIPDYNIGYTAFVGGPGEKDWLGDQIIDILLPALEEVAREQTDAAYAATYTTTTNGSAASMTLTTEAGKPGLGIEKWTQNGTDILKAFSQLSEEPLSTENIRLLPTNLERKMEGGGTEIAWRALISTSHPYEKRSVFGACPAWFNSESIGYGRHTLDQISFTLGSDGKATKVSPRAWKVDLQRKD</sequence>
<proteinExistence type="predicted"/>
<dbReference type="InterPro" id="IPR051478">
    <property type="entry name" value="Beta-lactamase-like_AB/R"/>
</dbReference>
<organism evidence="4 5">
    <name type="scientific">Lentithecium fluviatile CBS 122367</name>
    <dbReference type="NCBI Taxonomy" id="1168545"/>
    <lineage>
        <taxon>Eukaryota</taxon>
        <taxon>Fungi</taxon>
        <taxon>Dikarya</taxon>
        <taxon>Ascomycota</taxon>
        <taxon>Pezizomycotina</taxon>
        <taxon>Dothideomycetes</taxon>
        <taxon>Pleosporomycetidae</taxon>
        <taxon>Pleosporales</taxon>
        <taxon>Massarineae</taxon>
        <taxon>Lentitheciaceae</taxon>
        <taxon>Lentithecium</taxon>
    </lineage>
</organism>
<evidence type="ECO:0000313" key="5">
    <source>
        <dbReference type="Proteomes" id="UP000799291"/>
    </source>
</evidence>
<gene>
    <name evidence="4" type="ORF">K458DRAFT_433368</name>
</gene>
<dbReference type="SUPFAM" id="SSF56601">
    <property type="entry name" value="beta-lactamase/transpeptidase-like"/>
    <property type="match status" value="1"/>
</dbReference>
<reference evidence="4" key="1">
    <citation type="journal article" date="2020" name="Stud. Mycol.">
        <title>101 Dothideomycetes genomes: a test case for predicting lifestyles and emergence of pathogens.</title>
        <authorList>
            <person name="Haridas S."/>
            <person name="Albert R."/>
            <person name="Binder M."/>
            <person name="Bloem J."/>
            <person name="Labutti K."/>
            <person name="Salamov A."/>
            <person name="Andreopoulos B."/>
            <person name="Baker S."/>
            <person name="Barry K."/>
            <person name="Bills G."/>
            <person name="Bluhm B."/>
            <person name="Cannon C."/>
            <person name="Castanera R."/>
            <person name="Culley D."/>
            <person name="Daum C."/>
            <person name="Ezra D."/>
            <person name="Gonzalez J."/>
            <person name="Henrissat B."/>
            <person name="Kuo A."/>
            <person name="Liang C."/>
            <person name="Lipzen A."/>
            <person name="Lutzoni F."/>
            <person name="Magnuson J."/>
            <person name="Mondo S."/>
            <person name="Nolan M."/>
            <person name="Ohm R."/>
            <person name="Pangilinan J."/>
            <person name="Park H.-J."/>
            <person name="Ramirez L."/>
            <person name="Alfaro M."/>
            <person name="Sun H."/>
            <person name="Tritt A."/>
            <person name="Yoshinaga Y."/>
            <person name="Zwiers L.-H."/>
            <person name="Turgeon B."/>
            <person name="Goodwin S."/>
            <person name="Spatafora J."/>
            <person name="Crous P."/>
            <person name="Grigoriev I."/>
        </authorList>
    </citation>
    <scope>NUCLEOTIDE SEQUENCE</scope>
    <source>
        <strain evidence="4">CBS 122367</strain>
    </source>
</reference>
<dbReference type="Pfam" id="PF00144">
    <property type="entry name" value="Beta-lactamase"/>
    <property type="match status" value="1"/>
</dbReference>
<feature type="chain" id="PRO_5026207994" evidence="1">
    <location>
        <begin position="17"/>
        <end position="575"/>
    </location>
</feature>
<accession>A0A6G1IVH3</accession>
<dbReference type="PANTHER" id="PTHR22935">
    <property type="entry name" value="PENICILLIN-BINDING PROTEIN"/>
    <property type="match status" value="1"/>
</dbReference>
<dbReference type="OrthoDB" id="10250282at2759"/>
<feature type="domain" description="Beta-lactamase-related" evidence="2">
    <location>
        <begin position="85"/>
        <end position="407"/>
    </location>
</feature>
<protein>
    <submittedName>
        <fullName evidence="4">Beta-lactamase/transpeptidase-like protein</fullName>
    </submittedName>
</protein>
<dbReference type="EMBL" id="MU005589">
    <property type="protein sequence ID" value="KAF2681980.1"/>
    <property type="molecule type" value="Genomic_DNA"/>
</dbReference>
<dbReference type="PANTHER" id="PTHR22935:SF97">
    <property type="entry name" value="BETA-LACTAMASE-RELATED DOMAIN-CONTAINING PROTEIN"/>
    <property type="match status" value="1"/>
</dbReference>
<feature type="signal peptide" evidence="1">
    <location>
        <begin position="1"/>
        <end position="16"/>
    </location>
</feature>
<dbReference type="Proteomes" id="UP000799291">
    <property type="component" value="Unassembled WGS sequence"/>
</dbReference>
<dbReference type="InterPro" id="IPR058664">
    <property type="entry name" value="ARB_00930-like_C"/>
</dbReference>